<reference evidence="1" key="1">
    <citation type="submission" date="2021-11" db="EMBL/GenBank/DDBJ databases">
        <authorList>
            <consortium name="Genoscope - CEA"/>
            <person name="William W."/>
        </authorList>
    </citation>
    <scope>NUCLEOTIDE SEQUENCE</scope>
</reference>
<accession>A0A8J2S603</accession>
<evidence type="ECO:0000313" key="1">
    <source>
        <dbReference type="EMBL" id="CAH0365133.1"/>
    </source>
</evidence>
<protein>
    <submittedName>
        <fullName evidence="1">Uncharacterized protein</fullName>
    </submittedName>
</protein>
<name>A0A8J2S603_9STRA</name>
<sequence>MPMPTMVSKISRRRWSRDNYQFAFVAPALDLISLLRGLTTAGNETNALCILLVRYMRGLGQTEVPLHLCSTTMRCRARILEKVNVLHYTPLWRALESLIILMKNHNVSMSKQSASYLAAQLAAIISSSSHNGRYASILALFRGFIQAAVGDVSVTLDETPHRLNAQTECSSLTFLLSVSSSLDLPFWLIHSLLRELTLLVDLKLPLHSFAYSFLIIWANAQNCPDQEPQNYLNHVLAMDTTSTTSGLPVIHERRETDLHIKPAGSNLCFHFRCFGELVHTIQNSFLSLLERMADSLPNQRMNKFEDIVCNAVLEMTGELQTLSSRVTTDRALDLLIYIAILSGHPIDVCRAMNVDRACGHALLVLVDFLAPHTKNGNAFACWDTVLHKIIELLDIQSRCTISSNCRLCHSIPLSIVLETHIFNILLRSATNEHSGAKKISSKTLCELATLVLGSPAFSRGPACGSALVDAVLTEARIDQKHHKLIFELEAHSYGLFERCISPTQACMLLEWLLEGDSDCCSYQNALSNASIYEQAFIGNMVPVVMCRVFHRHVCGLISHPFRDPSSPKTLQNLVGSIRCSQTHTMRNSYIGMRQPFERITQRVSCMPNGFTPRHLWLTWLPGCFQALFATELSSEDSSSVVSSVQCLFSIGYASALATYPPKPMKELTTWLFLGTFIGCQKFILECTSLFFKDLVWIVNNIVHAPGNTMKSRSWAASSYLLRLDFYMPMVAVWSPNDVSIKKESNFTHLVSGRCGHSSFLTYLQREINRDNRDESKRYALFLRLWSFLYAQRSSAIRSSGEDKLPYSATASNDLCCCLTSFACSQSYHCLTSKLLDDSEVILLNFIQCIRASSRIRRLSLQQLDLPPLLLAIQLLSGNATGMRLPCVVLGTLSSVSATESSLSLKNVMESCNTFRQLATKHDTSLTCHVFTVVLSMIYDYNRLLEKFFSAKIISLRKWLHAVGFLSQLLNQNPRVCSQTAALRSLNSRVQSRALSSTPSHSTSQMEALLNEDKYWRQWMIEGELHLLYKQAVHADLLRSSTKCQWQNSQPPNALSQ</sequence>
<proteinExistence type="predicted"/>
<dbReference type="Proteomes" id="UP000789595">
    <property type="component" value="Unassembled WGS sequence"/>
</dbReference>
<organism evidence="1 2">
    <name type="scientific">Pelagomonas calceolata</name>
    <dbReference type="NCBI Taxonomy" id="35677"/>
    <lineage>
        <taxon>Eukaryota</taxon>
        <taxon>Sar</taxon>
        <taxon>Stramenopiles</taxon>
        <taxon>Ochrophyta</taxon>
        <taxon>Pelagophyceae</taxon>
        <taxon>Pelagomonadales</taxon>
        <taxon>Pelagomonadaceae</taxon>
        <taxon>Pelagomonas</taxon>
    </lineage>
</organism>
<evidence type="ECO:0000313" key="2">
    <source>
        <dbReference type="Proteomes" id="UP000789595"/>
    </source>
</evidence>
<dbReference type="AlphaFoldDB" id="A0A8J2S603"/>
<keyword evidence="2" id="KW-1185">Reference proteome</keyword>
<comment type="caution">
    <text evidence="1">The sequence shown here is derived from an EMBL/GenBank/DDBJ whole genome shotgun (WGS) entry which is preliminary data.</text>
</comment>
<gene>
    <name evidence="1" type="ORF">PECAL_1P15460</name>
</gene>
<dbReference type="EMBL" id="CAKKNE010000001">
    <property type="protein sequence ID" value="CAH0365133.1"/>
    <property type="molecule type" value="Genomic_DNA"/>
</dbReference>